<keyword evidence="3" id="KW-1003">Cell membrane</keyword>
<evidence type="ECO:0000313" key="15">
    <source>
        <dbReference type="Proteomes" id="UP000095743"/>
    </source>
</evidence>
<dbReference type="InterPro" id="IPR003439">
    <property type="entry name" value="ABC_transporter-like_ATP-bd"/>
</dbReference>
<dbReference type="PROSITE" id="PS50893">
    <property type="entry name" value="ABC_TRANSPORTER_2"/>
    <property type="match status" value="1"/>
</dbReference>
<evidence type="ECO:0000256" key="5">
    <source>
        <dbReference type="ARBA" id="ARBA00022741"/>
    </source>
</evidence>
<evidence type="ECO:0000256" key="4">
    <source>
        <dbReference type="ARBA" id="ARBA00022692"/>
    </source>
</evidence>
<dbReference type="GO" id="GO:0005886">
    <property type="term" value="C:plasma membrane"/>
    <property type="evidence" value="ECO:0007669"/>
    <property type="project" value="UniProtKB-SubCell"/>
</dbReference>
<evidence type="ECO:0000256" key="8">
    <source>
        <dbReference type="ARBA" id="ARBA00022989"/>
    </source>
</evidence>
<evidence type="ECO:0000256" key="1">
    <source>
        <dbReference type="ARBA" id="ARBA00004651"/>
    </source>
</evidence>
<evidence type="ECO:0000256" key="9">
    <source>
        <dbReference type="ARBA" id="ARBA00023136"/>
    </source>
</evidence>
<protein>
    <submittedName>
        <fullName evidence="14">NHLP bacteriocin export ABC transporter permease/ATPase subunit</fullName>
    </submittedName>
</protein>
<evidence type="ECO:0000256" key="10">
    <source>
        <dbReference type="SAM" id="Coils"/>
    </source>
</evidence>
<dbReference type="InterPro" id="IPR003593">
    <property type="entry name" value="AAA+_ATPase"/>
</dbReference>
<reference evidence="14 15" key="1">
    <citation type="submission" date="2016-09" db="EMBL/GenBank/DDBJ databases">
        <title>Genomic analysis reveals versatility of anaerobic energy metabolism of Geosporobacter ferrireducens IRF9 of phylum Firmicutes.</title>
        <authorList>
            <person name="Kim S.-J."/>
        </authorList>
    </citation>
    <scope>NUCLEOTIDE SEQUENCE [LARGE SCALE GENOMIC DNA]</scope>
    <source>
        <strain evidence="14 15">IRF9</strain>
    </source>
</reference>
<dbReference type="SUPFAM" id="SSF52540">
    <property type="entry name" value="P-loop containing nucleoside triphosphate hydrolases"/>
    <property type="match status" value="1"/>
</dbReference>
<comment type="subcellular location">
    <subcellularLocation>
        <location evidence="1">Cell membrane</location>
        <topology evidence="1">Multi-pass membrane protein</topology>
    </subcellularLocation>
</comment>
<dbReference type="InterPro" id="IPR036640">
    <property type="entry name" value="ABC1_TM_sf"/>
</dbReference>
<feature type="domain" description="ABC transmembrane type-1" evidence="13">
    <location>
        <begin position="284"/>
        <end position="564"/>
    </location>
</feature>
<dbReference type="PANTHER" id="PTHR24221:SF654">
    <property type="entry name" value="ATP-BINDING CASSETTE SUB-FAMILY B MEMBER 6"/>
    <property type="match status" value="1"/>
</dbReference>
<evidence type="ECO:0000313" key="14">
    <source>
        <dbReference type="EMBL" id="AOT68948.1"/>
    </source>
</evidence>
<evidence type="ECO:0000256" key="3">
    <source>
        <dbReference type="ARBA" id="ARBA00022475"/>
    </source>
</evidence>
<keyword evidence="2" id="KW-0813">Transport</keyword>
<keyword evidence="15" id="KW-1185">Reference proteome</keyword>
<sequence length="832" mass="93435">MNIESLNHRNPVELKENMGYYVLSGTLNLFLVKHEDNSEIQYRRHFLSSASEGETVYGGRAVKEGRQYKLIAVGTADAKIEFFVIDQAPMGFQKELLAKVEEIEAQTKQKEEQYKKKKRNEAALLSAAVNILADNESKAAYQQSYNNYYKVCQIVRSALKIKVAEPKQLDGNPLQPYALMKAYFQKMNMRYRSVKLDKDWWKYTDGMLIAFNGNKQPVALLQKGRGCYELVDPQLGISVPVDEKTADGLFKDAFMIYRPLPDKEMSGRDLIGFGLERIDKKDILLFALSLLGIGLLGMAAPLLIGLTIDWIIPMGNIHLLSQAGILLAVVAITSFLFNLARGFTMLRVEGQLDVDMQTAVWDRLLNLPLSFFKQFTSAELASRALGITMIRDIISGPVMALLLTGIYSLFSWLVLFYYNVSLAVVASLMLGICISVNYFIAKKEIVYESQINQLTNKLAGLSFQLIKGAVKIQQSGAIERAYYRWAKEQAEKHRAMQNKGRVISWMETFNGLFLPASLGMIYYLVTMQPGFSLLVGQYIGFNAAYMMFVSAVFSIFSSMHVLFQVLPLYDRGKIILQTIPEMKEDKRILDKPTGKIEVDHLQFRYAQDGSEILKDISLEIQPGEYVGIVGISGSGKSTLLRLLLGFEVIYKGKITYDDQDITSLDLRDLRKKIGVVLQTGKLMTGSIYHNIVGSNLHLTVEEAWKAARVAGIDEDIKAMPMGMHTVIMEGAGTISGGQKQRILIARAVVNKPKILFFDEATSALDNITQAKIKESLDHFAATRIVIAHRLSTVKNCDRIIVLDQGIIKEAGDYETLMERKGVFYKLAQRQLA</sequence>
<dbReference type="InterPro" id="IPR011527">
    <property type="entry name" value="ABC1_TM_dom"/>
</dbReference>
<evidence type="ECO:0000259" key="12">
    <source>
        <dbReference type="PROSITE" id="PS50893"/>
    </source>
</evidence>
<keyword evidence="7" id="KW-0067">ATP-binding</keyword>
<dbReference type="AlphaFoldDB" id="A0A1D8GDF8"/>
<dbReference type="PROSITE" id="PS50929">
    <property type="entry name" value="ABC_TM1F"/>
    <property type="match status" value="1"/>
</dbReference>
<keyword evidence="9 11" id="KW-0472">Membrane</keyword>
<keyword evidence="10" id="KW-0175">Coiled coil</keyword>
<feature type="domain" description="ABC transporter" evidence="12">
    <location>
        <begin position="596"/>
        <end position="829"/>
    </location>
</feature>
<dbReference type="InterPro" id="IPR017871">
    <property type="entry name" value="ABC_transporter-like_CS"/>
</dbReference>
<evidence type="ECO:0000256" key="11">
    <source>
        <dbReference type="SAM" id="Phobius"/>
    </source>
</evidence>
<feature type="transmembrane region" description="Helical" evidence="11">
    <location>
        <begin position="393"/>
        <end position="410"/>
    </location>
</feature>
<dbReference type="GO" id="GO:0034040">
    <property type="term" value="F:ATPase-coupled lipid transmembrane transporter activity"/>
    <property type="evidence" value="ECO:0007669"/>
    <property type="project" value="TreeGrafter"/>
</dbReference>
<feature type="transmembrane region" description="Helical" evidence="11">
    <location>
        <begin position="416"/>
        <end position="440"/>
    </location>
</feature>
<dbReference type="SMART" id="SM00382">
    <property type="entry name" value="AAA"/>
    <property type="match status" value="1"/>
</dbReference>
<dbReference type="InterPro" id="IPR027417">
    <property type="entry name" value="P-loop_NTPase"/>
</dbReference>
<dbReference type="PROSITE" id="PS00211">
    <property type="entry name" value="ABC_TRANSPORTER_1"/>
    <property type="match status" value="1"/>
</dbReference>
<dbReference type="GO" id="GO:0005524">
    <property type="term" value="F:ATP binding"/>
    <property type="evidence" value="ECO:0007669"/>
    <property type="project" value="UniProtKB-KW"/>
</dbReference>
<dbReference type="GO" id="GO:0140359">
    <property type="term" value="F:ABC-type transporter activity"/>
    <property type="evidence" value="ECO:0007669"/>
    <property type="project" value="InterPro"/>
</dbReference>
<name>A0A1D8GDF8_9FIRM</name>
<keyword evidence="5" id="KW-0547">Nucleotide-binding</keyword>
<feature type="transmembrane region" description="Helical" evidence="11">
    <location>
        <begin position="545"/>
        <end position="569"/>
    </location>
</feature>
<dbReference type="FunFam" id="3.40.50.300:FF:000299">
    <property type="entry name" value="ABC transporter ATP-binding protein/permease"/>
    <property type="match status" value="1"/>
</dbReference>
<dbReference type="EMBL" id="CP017269">
    <property type="protein sequence ID" value="AOT68948.1"/>
    <property type="molecule type" value="Genomic_DNA"/>
</dbReference>
<dbReference type="PANTHER" id="PTHR24221">
    <property type="entry name" value="ATP-BINDING CASSETTE SUB-FAMILY B"/>
    <property type="match status" value="1"/>
</dbReference>
<dbReference type="KEGG" id="gfe:Gferi_04890"/>
<keyword evidence="4 11" id="KW-0812">Transmembrane</keyword>
<keyword evidence="6" id="KW-0378">Hydrolase</keyword>
<evidence type="ECO:0000256" key="7">
    <source>
        <dbReference type="ARBA" id="ARBA00022840"/>
    </source>
</evidence>
<feature type="transmembrane region" description="Helical" evidence="11">
    <location>
        <begin position="320"/>
        <end position="340"/>
    </location>
</feature>
<feature type="transmembrane region" description="Helical" evidence="11">
    <location>
        <begin position="502"/>
        <end position="525"/>
    </location>
</feature>
<dbReference type="NCBIfam" id="TIGR03797">
    <property type="entry name" value="NHLM_micro_ABC2"/>
    <property type="match status" value="1"/>
</dbReference>
<dbReference type="STRING" id="1424294.Gferi_04890"/>
<proteinExistence type="predicted"/>
<feature type="transmembrane region" description="Helical" evidence="11">
    <location>
        <begin position="283"/>
        <end position="308"/>
    </location>
</feature>
<dbReference type="SUPFAM" id="SSF90123">
    <property type="entry name" value="ABC transporter transmembrane region"/>
    <property type="match status" value="1"/>
</dbReference>
<evidence type="ECO:0000259" key="13">
    <source>
        <dbReference type="PROSITE" id="PS50929"/>
    </source>
</evidence>
<accession>A0A1D8GDF8</accession>
<dbReference type="Pfam" id="PF00664">
    <property type="entry name" value="ABC_membrane"/>
    <property type="match status" value="1"/>
</dbReference>
<gene>
    <name evidence="14" type="ORF">Gferi_04890</name>
</gene>
<evidence type="ECO:0000256" key="6">
    <source>
        <dbReference type="ARBA" id="ARBA00022807"/>
    </source>
</evidence>
<keyword evidence="8 11" id="KW-1133">Transmembrane helix</keyword>
<dbReference type="Pfam" id="PF00005">
    <property type="entry name" value="ABC_tran"/>
    <property type="match status" value="1"/>
</dbReference>
<keyword evidence="6" id="KW-0788">Thiol protease</keyword>
<dbReference type="OrthoDB" id="9762778at2"/>
<feature type="coiled-coil region" evidence="10">
    <location>
        <begin position="93"/>
        <end position="120"/>
    </location>
</feature>
<dbReference type="Gene3D" id="3.40.50.300">
    <property type="entry name" value="P-loop containing nucleotide triphosphate hydrolases"/>
    <property type="match status" value="1"/>
</dbReference>
<dbReference type="GO" id="GO:0008234">
    <property type="term" value="F:cysteine-type peptidase activity"/>
    <property type="evidence" value="ECO:0007669"/>
    <property type="project" value="UniProtKB-KW"/>
</dbReference>
<organism evidence="14 15">
    <name type="scientific">Geosporobacter ferrireducens</name>
    <dbReference type="NCBI Taxonomy" id="1424294"/>
    <lineage>
        <taxon>Bacteria</taxon>
        <taxon>Bacillati</taxon>
        <taxon>Bacillota</taxon>
        <taxon>Clostridia</taxon>
        <taxon>Peptostreptococcales</taxon>
        <taxon>Thermotaleaceae</taxon>
        <taxon>Geosporobacter</taxon>
    </lineage>
</organism>
<keyword evidence="6" id="KW-0645">Protease</keyword>
<evidence type="ECO:0000256" key="2">
    <source>
        <dbReference type="ARBA" id="ARBA00022448"/>
    </source>
</evidence>
<dbReference type="Gene3D" id="1.20.1560.10">
    <property type="entry name" value="ABC transporter type 1, transmembrane domain"/>
    <property type="match status" value="2"/>
</dbReference>
<dbReference type="InterPro" id="IPR039421">
    <property type="entry name" value="Type_1_exporter"/>
</dbReference>
<dbReference type="GO" id="GO:0016887">
    <property type="term" value="F:ATP hydrolysis activity"/>
    <property type="evidence" value="ECO:0007669"/>
    <property type="project" value="InterPro"/>
</dbReference>
<dbReference type="InterPro" id="IPR022515">
    <property type="entry name" value="NHPM_micro_ABC2"/>
</dbReference>
<dbReference type="Proteomes" id="UP000095743">
    <property type="component" value="Chromosome"/>
</dbReference>